<dbReference type="STRING" id="570156.AOG27_04435"/>
<comment type="caution">
    <text evidence="1">The sequence shown here is derived from an EMBL/GenBank/DDBJ whole genome shotgun (WGS) entry which is preliminary data.</text>
</comment>
<accession>A0A0N8HKW5</accession>
<protein>
    <submittedName>
        <fullName evidence="1">Uncharacterized protein</fullName>
    </submittedName>
</protein>
<dbReference type="PATRIC" id="fig|570156.3.peg.871"/>
<gene>
    <name evidence="1" type="ORF">AOG27_04435</name>
</gene>
<organism evidence="1 2">
    <name type="scientific">Pseudoalteromonas lipolytica</name>
    <dbReference type="NCBI Taxonomy" id="570156"/>
    <lineage>
        <taxon>Bacteria</taxon>
        <taxon>Pseudomonadati</taxon>
        <taxon>Pseudomonadota</taxon>
        <taxon>Gammaproteobacteria</taxon>
        <taxon>Alteromonadales</taxon>
        <taxon>Pseudoalteromonadaceae</taxon>
        <taxon>Pseudoalteromonas</taxon>
    </lineage>
</organism>
<evidence type="ECO:0000313" key="1">
    <source>
        <dbReference type="EMBL" id="KPM85016.1"/>
    </source>
</evidence>
<dbReference type="RefSeq" id="WP_054551774.1">
    <property type="nucleotide sequence ID" value="NZ_LJTC01000002.1"/>
</dbReference>
<name>A0A0N8HKW5_9GAMM</name>
<dbReference type="Proteomes" id="UP000050378">
    <property type="component" value="Unassembled WGS sequence"/>
</dbReference>
<dbReference type="EMBL" id="LJTC01000002">
    <property type="protein sequence ID" value="KPM85016.1"/>
    <property type="molecule type" value="Genomic_DNA"/>
</dbReference>
<sequence>MPYIIIALVTFTLFSINMVYAAKPEHAVLEPPIWLQTTPKLAPLTSTQELQFDAKQHQYLWLPEGHWLEINPDLLNQFIISAGNTQYIQQRLQVHRDLLCNSKRCQLPATGHNRIIAIQNHLDESASFRALVGHYQAKRDSFRRALKLAKPSVLLTTQQGNERYYQLHKDEEVTLFFPAAKKLKLSVRQNMQLPDRNGVVYAYVDNVLTAKVNTINSLAVEYSDKNVGLVNSDYLAIDAGQYLTIKSATNSLVKIEQSHRAIYDDGAAAKEQEKQLMPYWLNTANDHLKSIYQEHSLGPLSNTVFSENDPLNVKRYYNLLSMMSIDSQLVGSYRNQLPVESKSETITELAELRLVDHHFYPRINHQTRLLTALSQSAQVFDLTVKERATPWLTLIAKSNNDTQLKFTAGEQSWLVNLKATEHFQTLTLSVPLKEKSLSIQALKNTTEHIDFALYARTLADIPMDEVLYQQPNKLSAKSPTTELIIKNYLHKQHADYLASIEPYTPAQQQLNITDWEQLLMTANDLAESAPLDALRFLKKLSQHSNHQVAEKAWQARIDILRQQKQFHLANSYLEGLYKSAKQAQLQHFASLELIKIYQEQHQDYKLFALCAGNLSSISNCRKILIRLAVKQQKNRLATWLAHQSDQQNIAEPSFAALNFQSLVSNTKQNDPLYHLVTAEQAGLIDGQGKIQNTVLSDKKPWKFTATHPIHLAIKARVAAKQNGEYQTAWLKADSQYQHKLMPIFSDIPANIQFIDNQQLASISATLIINLQVGETLTLSADHLTYLDVSLLPNDLVSQFDYQSDAANNLTAIDFMSLVYSPTASQYDLLINGLYQLSKRRLNDNQYTQLLQRLETLPATARSTFIQNRIESFGQWQPIESMLDYAGTRLFKMQAPAQSSFADRFTLLNTQSASEQGLQLRPFHTLHIDLAQTAGQQIRFKFHFSTAELARDNVANVSLRLANELKIWSVSQQQSVPFTFTKQELDNNIISIRWLNPYLSQYLTIEAEQYLAGKWQHLELPTKLLFYTVIPDTPLIATLSADRLIKLEEIDEQRRTERRFFHPAGKIEVKAEKLEYVRLYSWQLSEHNNKISAYSQTKAALPELITYQAPEKVEIVKEQTELHADELNWQVFARYDQQQIFQSAEDIPTRKETDIGARIRINDDNQWYQLEGYYSFNDTQTDIINLNGYYSWEDETTPWYIDSQINSRWQMSREQFDSQYAIDASISIGQIWRQDSVHRHQWQITPYVRYSSADLADYLADDKLNSGIFNFYRENHSSGWLGLYQYRYQPWVDNYLNFGVSSGSNDDWSSLDYLRFNSSWNQYYEGHIFQVGLDSYYRFADEHRATATWQYISRFAWQKQIDLGGFSQGWLKVSWQQDWVWNNHNISVEFSSGNNLHTGFAPYAHDEIIFPTLQLNHLLELSDYEQ</sequence>
<proteinExistence type="predicted"/>
<dbReference type="OrthoDB" id="6313756at2"/>
<evidence type="ECO:0000313" key="2">
    <source>
        <dbReference type="Proteomes" id="UP000050378"/>
    </source>
</evidence>
<reference evidence="1 2" key="1">
    <citation type="submission" date="2015-09" db="EMBL/GenBank/DDBJ databases">
        <title>Draft Genome Sequence of Pseudoalteromonas lipolytica UCD-48B.</title>
        <authorList>
            <person name="Krusor M."/>
            <person name="Coil D.A."/>
            <person name="Lang J.M."/>
            <person name="Eisen J.A."/>
            <person name="Alexiev A."/>
        </authorList>
    </citation>
    <scope>NUCLEOTIDE SEQUENCE [LARGE SCALE GENOMIC DNA]</scope>
    <source>
        <strain evidence="1 2">UCD-48B</strain>
    </source>
</reference>